<dbReference type="GeneID" id="45080147"/>
<feature type="transmembrane region" description="Helical" evidence="1">
    <location>
        <begin position="99"/>
        <end position="118"/>
    </location>
</feature>
<dbReference type="RefSeq" id="WP_012769773.1">
    <property type="nucleotide sequence ID" value="NC_012912.1"/>
</dbReference>
<keyword evidence="1" id="KW-0472">Membrane</keyword>
<name>C6CHK6_DICC1</name>
<dbReference type="STRING" id="561229.Dd1591_2061"/>
<dbReference type="AlphaFoldDB" id="C6CHK6"/>
<dbReference type="eggNOG" id="ENOG5032UM0">
    <property type="taxonomic scope" value="Bacteria"/>
</dbReference>
<dbReference type="EMBL" id="CP001655">
    <property type="protein sequence ID" value="ACT06907.1"/>
    <property type="molecule type" value="Genomic_DNA"/>
</dbReference>
<keyword evidence="1" id="KW-0812">Transmembrane</keyword>
<evidence type="ECO:0000256" key="1">
    <source>
        <dbReference type="SAM" id="Phobius"/>
    </source>
</evidence>
<accession>C6CHK6</accession>
<feature type="transmembrane region" description="Helical" evidence="1">
    <location>
        <begin position="44"/>
        <end position="61"/>
    </location>
</feature>
<evidence type="ECO:0000313" key="2">
    <source>
        <dbReference type="EMBL" id="ACT06907.1"/>
    </source>
</evidence>
<sequence length="135" mass="14768" precursor="true">MTFRLVAITTSFLFLALAVAWMFFPEQMLAQWGVQYSDGAGVVGRRGAAFYTGIAVILLMARNTAHSATRMALIQGMITLFTTLIVLGVYEFAIGHASYQILTAAVIESVLGLAFLYVRNTSGKVNDLNNLRINK</sequence>
<proteinExistence type="predicted"/>
<keyword evidence="1" id="KW-1133">Transmembrane helix</keyword>
<dbReference type="HOGENOM" id="CLU_149260_0_0_6"/>
<gene>
    <name evidence="2" type="ordered locus">Dd1591_2061</name>
</gene>
<evidence type="ECO:0008006" key="4">
    <source>
        <dbReference type="Google" id="ProtNLM"/>
    </source>
</evidence>
<reference evidence="2 3" key="1">
    <citation type="submission" date="2009-06" db="EMBL/GenBank/DDBJ databases">
        <title>Complete sequence of Dickeya zeae Ech1591.</title>
        <authorList>
            <consortium name="US DOE Joint Genome Institute"/>
            <person name="Lucas S."/>
            <person name="Copeland A."/>
            <person name="Lapidus A."/>
            <person name="Glavina del Rio T."/>
            <person name="Tice H."/>
            <person name="Bruce D."/>
            <person name="Goodwin L."/>
            <person name="Pitluck S."/>
            <person name="Chertkov O."/>
            <person name="Brettin T."/>
            <person name="Detter J.C."/>
            <person name="Han C."/>
            <person name="Larimer F."/>
            <person name="Land M."/>
            <person name="Hauser L."/>
            <person name="Kyrpides N."/>
            <person name="Ovchinnikova G."/>
            <person name="Balakrishnan V."/>
            <person name="Glasner J."/>
            <person name="Perna N.T."/>
        </authorList>
    </citation>
    <scope>NUCLEOTIDE SEQUENCE [LARGE SCALE GENOMIC DNA]</scope>
    <source>
        <strain evidence="2 3">Ech1591</strain>
    </source>
</reference>
<evidence type="ECO:0000313" key="3">
    <source>
        <dbReference type="Proteomes" id="UP000002735"/>
    </source>
</evidence>
<feature type="transmembrane region" description="Helical" evidence="1">
    <location>
        <begin position="73"/>
        <end position="93"/>
    </location>
</feature>
<protein>
    <recommendedName>
        <fullName evidence="4">Transmembrane protein</fullName>
    </recommendedName>
</protein>
<organism evidence="2 3">
    <name type="scientific">Dickeya chrysanthemi (strain Ech1591)</name>
    <name type="common">Dickeya zeae (strain Ech1591)</name>
    <dbReference type="NCBI Taxonomy" id="561229"/>
    <lineage>
        <taxon>Bacteria</taxon>
        <taxon>Pseudomonadati</taxon>
        <taxon>Pseudomonadota</taxon>
        <taxon>Gammaproteobacteria</taxon>
        <taxon>Enterobacterales</taxon>
        <taxon>Pectobacteriaceae</taxon>
        <taxon>Dickeya</taxon>
    </lineage>
</organism>
<dbReference type="Proteomes" id="UP000002735">
    <property type="component" value="Chromosome"/>
</dbReference>
<dbReference type="KEGG" id="dze:Dd1591_2061"/>
<dbReference type="OrthoDB" id="8776172at2"/>